<evidence type="ECO:0000256" key="1">
    <source>
        <dbReference type="SAM" id="Phobius"/>
    </source>
</evidence>
<dbReference type="OrthoDB" id="32471at2759"/>
<dbReference type="AlphaFoldDB" id="M2S064"/>
<proteinExistence type="predicted"/>
<evidence type="ECO:0000313" key="3">
    <source>
        <dbReference type="Proteomes" id="UP000011755"/>
    </source>
</evidence>
<name>M2S064_ENTHI</name>
<dbReference type="EMBL" id="KB444990">
    <property type="protein sequence ID" value="EMD44646.1"/>
    <property type="molecule type" value="Genomic_DNA"/>
</dbReference>
<reference evidence="2 3" key="1">
    <citation type="submission" date="2013-02" db="EMBL/GenBank/DDBJ databases">
        <authorList>
            <person name="Hannick L."/>
            <person name="Zafar N."/>
            <person name="Lorenzi H."/>
            <person name="Ali I.A."/>
            <person name="Petri W.P."/>
            <person name="Caler E."/>
        </authorList>
    </citation>
    <scope>NUCLEOTIDE SEQUENCE [LARGE SCALE GENOMIC DNA]</scope>
    <source>
        <strain evidence="2 3">KU27</strain>
    </source>
</reference>
<keyword evidence="1" id="KW-0472">Membrane</keyword>
<dbReference type="Proteomes" id="UP000011755">
    <property type="component" value="Unassembled WGS sequence"/>
</dbReference>
<gene>
    <name evidence="2" type="ORF">EHI5A_251670</name>
</gene>
<feature type="transmembrane region" description="Helical" evidence="1">
    <location>
        <begin position="30"/>
        <end position="48"/>
    </location>
</feature>
<dbReference type="VEuPathDB" id="AmoebaDB:EHI5A_251670"/>
<sequence length="369" mass="42789">MAKRLEKVPRLQKATLTAQTKMKSTNSRRMYILAGCYYLITKGWSFLFSKEQRRAEKLHHFFPIQKIWNENGVIIFDKEFEYELIQEEKEAKLKFDTEGIPIMKKGTEKSGKQNKKRLVYNELVVMNIINEYYMKYNELGNDNSLTHTKVSKSAISSQQYTKLPLVKKGGKCIGIYKKIEVLNTTGTLVYDFLCQYLKKERGSQTEYEGVFIGDKDCLNKTTYGNILLVFSTEEFLDQAIDEIKFNCLNDQVSSSTQQFNEGVKIPQLESHTNISNSMEDNPLNNGRGSPFVEYQHTVFDYSNKVFPVKSSEVLHQIEDSSNKVVIPQNNESEPCADIKRYKMTEEYLQIDHLSDMGFKEDGFVQGMYY</sequence>
<protein>
    <submittedName>
        <fullName evidence="2">Uncharacterized protein</fullName>
    </submittedName>
</protein>
<accession>M2S064</accession>
<organism evidence="2 3">
    <name type="scientific">Entamoeba histolytica KU27</name>
    <dbReference type="NCBI Taxonomy" id="885311"/>
    <lineage>
        <taxon>Eukaryota</taxon>
        <taxon>Amoebozoa</taxon>
        <taxon>Evosea</taxon>
        <taxon>Archamoebae</taxon>
        <taxon>Mastigamoebida</taxon>
        <taxon>Entamoebidae</taxon>
        <taxon>Entamoeba</taxon>
    </lineage>
</organism>
<evidence type="ECO:0000313" key="2">
    <source>
        <dbReference type="EMBL" id="EMD44646.1"/>
    </source>
</evidence>
<keyword evidence="1" id="KW-1133">Transmembrane helix</keyword>
<keyword evidence="1" id="KW-0812">Transmembrane</keyword>